<evidence type="ECO:0000256" key="2">
    <source>
        <dbReference type="ARBA" id="ARBA00011353"/>
    </source>
</evidence>
<evidence type="ECO:0000313" key="7">
    <source>
        <dbReference type="Proteomes" id="UP000224854"/>
    </source>
</evidence>
<organism evidence="6 7">
    <name type="scientific">Ophiocordyceps australis</name>
    <dbReference type="NCBI Taxonomy" id="1399860"/>
    <lineage>
        <taxon>Eukaryota</taxon>
        <taxon>Fungi</taxon>
        <taxon>Dikarya</taxon>
        <taxon>Ascomycota</taxon>
        <taxon>Pezizomycotina</taxon>
        <taxon>Sordariomycetes</taxon>
        <taxon>Hypocreomycetidae</taxon>
        <taxon>Hypocreales</taxon>
        <taxon>Ophiocordycipitaceae</taxon>
        <taxon>Ophiocordyceps</taxon>
    </lineage>
</organism>
<comment type="subcellular location">
    <subcellularLocation>
        <location evidence="1">Nucleus</location>
    </subcellularLocation>
</comment>
<dbReference type="InterPro" id="IPR023780">
    <property type="entry name" value="Chromo_domain"/>
</dbReference>
<dbReference type="OrthoDB" id="433924at2759"/>
<dbReference type="GO" id="GO:0006338">
    <property type="term" value="P:chromatin remodeling"/>
    <property type="evidence" value="ECO:0007669"/>
    <property type="project" value="UniProtKB-ARBA"/>
</dbReference>
<dbReference type="InterPro" id="IPR051219">
    <property type="entry name" value="Heterochromatin_chromo-domain"/>
</dbReference>
<accession>A0A2C5Y749</accession>
<evidence type="ECO:0000313" key="6">
    <source>
        <dbReference type="EMBL" id="PHH83699.1"/>
    </source>
</evidence>
<dbReference type="InterPro" id="IPR023779">
    <property type="entry name" value="Chromodomain_CS"/>
</dbReference>
<dbReference type="SMART" id="SM00298">
    <property type="entry name" value="CHROMO"/>
    <property type="match status" value="1"/>
</dbReference>
<dbReference type="Gene3D" id="2.40.50.40">
    <property type="match status" value="1"/>
</dbReference>
<dbReference type="Pfam" id="PF00385">
    <property type="entry name" value="Chromo"/>
    <property type="match status" value="1"/>
</dbReference>
<evidence type="ECO:0000256" key="3">
    <source>
        <dbReference type="ARBA" id="ARBA00023242"/>
    </source>
</evidence>
<gene>
    <name evidence="6" type="ORF">CDD82_4661</name>
</gene>
<dbReference type="CDD" id="cd00024">
    <property type="entry name" value="CD_CSD"/>
    <property type="match status" value="1"/>
</dbReference>
<comment type="caution">
    <text evidence="6">The sequence shown here is derived from an EMBL/GenBank/DDBJ whole genome shotgun (WGS) entry which is preliminary data.</text>
</comment>
<feature type="compositionally biased region" description="Basic and acidic residues" evidence="4">
    <location>
        <begin position="18"/>
        <end position="27"/>
    </location>
</feature>
<comment type="subunit">
    <text evidence="2">Component of the NuA4 histone acetyltransferase complex.</text>
</comment>
<dbReference type="InterPro" id="IPR000953">
    <property type="entry name" value="Chromo/chromo_shadow_dom"/>
</dbReference>
<sequence>MPPPVSISFGREGQVSSDHVEKLDSSLKLRHGTLPEGVSLSPIKSDTADTSEPDLKIFEQPGQPDRPATVTTVKQARNRSRQVKHTAATRRSARARSASAKPPASPKLERGGKTRQKQQGARAKREAAPTRSSPPARGSREWEIETIVESCIEADTFTHFYFVKWKGFSSKFNTWEPKINLKNCPAVLKAYEKQSKKT</sequence>
<dbReference type="GO" id="GO:0005634">
    <property type="term" value="C:nucleus"/>
    <property type="evidence" value="ECO:0007669"/>
    <property type="project" value="UniProtKB-SubCell"/>
</dbReference>
<feature type="region of interest" description="Disordered" evidence="4">
    <location>
        <begin position="1"/>
        <end position="140"/>
    </location>
</feature>
<feature type="domain" description="Chromo" evidence="5">
    <location>
        <begin position="142"/>
        <end position="198"/>
    </location>
</feature>
<dbReference type="PANTHER" id="PTHR22812">
    <property type="entry name" value="CHROMOBOX PROTEIN"/>
    <property type="match status" value="1"/>
</dbReference>
<keyword evidence="7" id="KW-1185">Reference proteome</keyword>
<reference evidence="6 7" key="1">
    <citation type="submission" date="2017-06" db="EMBL/GenBank/DDBJ databases">
        <title>Ant-infecting Ophiocordyceps genomes reveal a high diversity of potential behavioral manipulation genes and a possible major role for enterotoxins.</title>
        <authorList>
            <person name="De Bekker C."/>
            <person name="Evans H.C."/>
            <person name="Brachmann A."/>
            <person name="Hughes D.P."/>
        </authorList>
    </citation>
    <scope>NUCLEOTIDE SEQUENCE [LARGE SCALE GENOMIC DNA]</scope>
    <source>
        <strain evidence="6 7">1348a</strain>
    </source>
</reference>
<dbReference type="AlphaFoldDB" id="A0A2C5Y749"/>
<keyword evidence="3" id="KW-0539">Nucleus</keyword>
<feature type="compositionally biased region" description="Basic residues" evidence="4">
    <location>
        <begin position="76"/>
        <end position="94"/>
    </location>
</feature>
<proteinExistence type="predicted"/>
<dbReference type="SUPFAM" id="SSF54160">
    <property type="entry name" value="Chromo domain-like"/>
    <property type="match status" value="1"/>
</dbReference>
<dbReference type="InterPro" id="IPR016197">
    <property type="entry name" value="Chromo-like_dom_sf"/>
</dbReference>
<dbReference type="Proteomes" id="UP000224854">
    <property type="component" value="Unassembled WGS sequence"/>
</dbReference>
<name>A0A2C5Y749_9HYPO</name>
<dbReference type="PROSITE" id="PS00598">
    <property type="entry name" value="CHROMO_1"/>
    <property type="match status" value="1"/>
</dbReference>
<protein>
    <recommendedName>
        <fullName evidence="5">Chromo domain-containing protein</fullName>
    </recommendedName>
</protein>
<dbReference type="PROSITE" id="PS50013">
    <property type="entry name" value="CHROMO_2"/>
    <property type="match status" value="1"/>
</dbReference>
<evidence type="ECO:0000256" key="1">
    <source>
        <dbReference type="ARBA" id="ARBA00004123"/>
    </source>
</evidence>
<evidence type="ECO:0000259" key="5">
    <source>
        <dbReference type="PROSITE" id="PS50013"/>
    </source>
</evidence>
<dbReference type="EMBL" id="NJEU01000004">
    <property type="protein sequence ID" value="PHH83699.1"/>
    <property type="molecule type" value="Genomic_DNA"/>
</dbReference>
<evidence type="ECO:0000256" key="4">
    <source>
        <dbReference type="SAM" id="MobiDB-lite"/>
    </source>
</evidence>